<feature type="coiled-coil region" evidence="2">
    <location>
        <begin position="141"/>
        <end position="168"/>
    </location>
</feature>
<proteinExistence type="inferred from homology"/>
<dbReference type="RefSeq" id="WP_194028630.1">
    <property type="nucleotide sequence ID" value="NZ_JADEWZ010000007.1"/>
</dbReference>
<reference evidence="4" key="1">
    <citation type="submission" date="2020-10" db="EMBL/GenBank/DDBJ databases">
        <authorList>
            <person name="Castelo-Branco R."/>
            <person name="Eusebio N."/>
            <person name="Adriana R."/>
            <person name="Vieira A."/>
            <person name="Brugerolle De Fraissinette N."/>
            <person name="Rezende De Castro R."/>
            <person name="Schneider M.P."/>
            <person name="Vasconcelos V."/>
            <person name="Leao P.N."/>
        </authorList>
    </citation>
    <scope>NUCLEOTIDE SEQUENCE</scope>
    <source>
        <strain evidence="4">LEGE 07157</strain>
    </source>
</reference>
<evidence type="ECO:0000313" key="5">
    <source>
        <dbReference type="Proteomes" id="UP000654482"/>
    </source>
</evidence>
<dbReference type="GO" id="GO:0016020">
    <property type="term" value="C:membrane"/>
    <property type="evidence" value="ECO:0007669"/>
    <property type="project" value="InterPro"/>
</dbReference>
<dbReference type="Pfam" id="PF00395">
    <property type="entry name" value="SLH"/>
    <property type="match status" value="1"/>
</dbReference>
<keyword evidence="2" id="KW-0175">Coiled coil</keyword>
<dbReference type="InterPro" id="IPR051465">
    <property type="entry name" value="Cell_Envelope_Struct_Comp"/>
</dbReference>
<comment type="caution">
    <text evidence="4">The sequence shown here is derived from an EMBL/GenBank/DDBJ whole genome shotgun (WGS) entry which is preliminary data.</text>
</comment>
<dbReference type="PANTHER" id="PTHR43308:SF1">
    <property type="entry name" value="OUTER MEMBRANE PROTEIN ALPHA"/>
    <property type="match status" value="1"/>
</dbReference>
<dbReference type="NCBIfam" id="NF033921">
    <property type="entry name" value="por_somb"/>
    <property type="match status" value="1"/>
</dbReference>
<dbReference type="GO" id="GO:0008643">
    <property type="term" value="P:carbohydrate transport"/>
    <property type="evidence" value="ECO:0007669"/>
    <property type="project" value="InterPro"/>
</dbReference>
<dbReference type="Proteomes" id="UP000654482">
    <property type="component" value="Unassembled WGS sequence"/>
</dbReference>
<comment type="similarity">
    <text evidence="1">Belongs to the OprB family.</text>
</comment>
<dbReference type="GO" id="GO:0015288">
    <property type="term" value="F:porin activity"/>
    <property type="evidence" value="ECO:0007669"/>
    <property type="project" value="InterPro"/>
</dbReference>
<feature type="domain" description="SLH" evidence="3">
    <location>
        <begin position="67"/>
        <end position="131"/>
    </location>
</feature>
<sequence length="559" mass="60141">MPTRLFNVVSLSTAFLGLWLLFANSISASEMESEQAILEQINRYSTQRDINPSQNLRSTPLGQNVPGAAKFRDVSPGDWAYAALDDLIQRYNCLVGYPDGTFRGNRSLSRYEFAAGLNACLNQIERLIATATADFVTREDLETLRRLLQEFEAELATLGTRVDNLEARTAFLEDHQFSTTTKLAGQVATGLTSLFAGDDFLGNDLDERTLFGARTRLEFLTSFTGEDLLQVRLQAEGLQDFSEVTGTPEGSLGIAGDSDNNVAIDALNYQFTLGENTFVFLAANGATANDFANTVTPLDGDDGATAALTNFGTRNSVYSLADGAGIGIQHTFNDWLEISGGYLASEASTPGAGSGLFNGDYGAFAQLTLTPIENLTVAFAYANSYNIELGTGSNRANLRAFLESQAGINLPIISNTYTALASYQINPNIILGGWVGYTTTRTLAAVNGVDLAGNPVTLQRGDYSSWNWAAMAAFPDLGKEGSLGGLIVGMEPKVTEATSNIRNVIGVDPSTSFHIEGFYEYPINDNISITPAVIWLTAPDHNSSNDDIVIGVLRTTFSF</sequence>
<accession>A0A8J7J6B2</accession>
<evidence type="ECO:0000259" key="3">
    <source>
        <dbReference type="PROSITE" id="PS51272"/>
    </source>
</evidence>
<dbReference type="PROSITE" id="PS51272">
    <property type="entry name" value="SLH"/>
    <property type="match status" value="1"/>
</dbReference>
<dbReference type="InterPro" id="IPR047684">
    <property type="entry name" value="Por_som-like"/>
</dbReference>
<evidence type="ECO:0000256" key="2">
    <source>
        <dbReference type="SAM" id="Coils"/>
    </source>
</evidence>
<evidence type="ECO:0000256" key="1">
    <source>
        <dbReference type="RuleBase" id="RU363072"/>
    </source>
</evidence>
<evidence type="ECO:0000313" key="4">
    <source>
        <dbReference type="EMBL" id="MBE9115540.1"/>
    </source>
</evidence>
<dbReference type="InterPro" id="IPR001119">
    <property type="entry name" value="SLH_dom"/>
</dbReference>
<protein>
    <submittedName>
        <fullName evidence="4">Carbohydrate porin</fullName>
    </submittedName>
</protein>
<name>A0A8J7J6B2_9CYAN</name>
<dbReference type="InterPro" id="IPR007049">
    <property type="entry name" value="Carb-sel_porin_OprB"/>
</dbReference>
<organism evidence="4 5">
    <name type="scientific">Lusitaniella coriacea LEGE 07157</name>
    <dbReference type="NCBI Taxonomy" id="945747"/>
    <lineage>
        <taxon>Bacteria</taxon>
        <taxon>Bacillati</taxon>
        <taxon>Cyanobacteriota</taxon>
        <taxon>Cyanophyceae</taxon>
        <taxon>Spirulinales</taxon>
        <taxon>Lusitaniellaceae</taxon>
        <taxon>Lusitaniella</taxon>
    </lineage>
</organism>
<dbReference type="PANTHER" id="PTHR43308">
    <property type="entry name" value="OUTER MEMBRANE PROTEIN ALPHA-RELATED"/>
    <property type="match status" value="1"/>
</dbReference>
<dbReference type="EMBL" id="JADEWZ010000007">
    <property type="protein sequence ID" value="MBE9115540.1"/>
    <property type="molecule type" value="Genomic_DNA"/>
</dbReference>
<dbReference type="Pfam" id="PF04966">
    <property type="entry name" value="OprB"/>
    <property type="match status" value="1"/>
</dbReference>
<dbReference type="AlphaFoldDB" id="A0A8J7J6B2"/>
<keyword evidence="5" id="KW-1185">Reference proteome</keyword>
<gene>
    <name evidence="4" type="ORF">IQ249_06475</name>
</gene>